<keyword evidence="6 7" id="KW-0472">Membrane</keyword>
<gene>
    <name evidence="9" type="ordered locus">Sulac_3502</name>
</gene>
<sequence>MSRLGAKIWLLGITLIWGATFTLTKGALTDVGVLPFLGARFGLAALGLAVLAWGRGADWSWPGLLRGAGLGVLLFGGYLFQTWGLTTIQPAMSGFITGLNVVLVPLVARIWLKTPIRSNAWGALGLAILGLAVLSGIHWQGWARGDGLTFVAAVFLAWQLVAVERWAASGATLSLAFVEIAVVAVLSGLGSRLTGQPVWSPDMLKGPVLRALVVNGLLGTALAFWIQTLAQQVLPAFEAALIFMLEPVFAALVAAWIGHESFSWRTIVGGAMILAAMMIADPEWRQWWKVRHHLSNTST</sequence>
<dbReference type="EMBL" id="CP003179">
    <property type="protein sequence ID" value="AEW06939.1"/>
    <property type="molecule type" value="Genomic_DNA"/>
</dbReference>
<evidence type="ECO:0000256" key="5">
    <source>
        <dbReference type="ARBA" id="ARBA00022989"/>
    </source>
</evidence>
<dbReference type="PANTHER" id="PTHR42920:SF5">
    <property type="entry name" value="EAMA DOMAIN-CONTAINING PROTEIN"/>
    <property type="match status" value="1"/>
</dbReference>
<organism evidence="9 10">
    <name type="scientific">Sulfobacillus acidophilus (strain ATCC 700253 / DSM 10332 / NAL)</name>
    <dbReference type="NCBI Taxonomy" id="679936"/>
    <lineage>
        <taxon>Bacteria</taxon>
        <taxon>Bacillati</taxon>
        <taxon>Bacillota</taxon>
        <taxon>Clostridia</taxon>
        <taxon>Eubacteriales</taxon>
        <taxon>Clostridiales Family XVII. Incertae Sedis</taxon>
        <taxon>Sulfobacillus</taxon>
    </lineage>
</organism>
<feature type="transmembrane region" description="Helical" evidence="7">
    <location>
        <begin position="233"/>
        <end position="256"/>
    </location>
</feature>
<feature type="transmembrane region" description="Helical" evidence="7">
    <location>
        <begin position="209"/>
        <end position="226"/>
    </location>
</feature>
<evidence type="ECO:0000259" key="8">
    <source>
        <dbReference type="Pfam" id="PF00892"/>
    </source>
</evidence>
<dbReference type="Pfam" id="PF00892">
    <property type="entry name" value="EamA"/>
    <property type="match status" value="2"/>
</dbReference>
<dbReference type="KEGG" id="sap:Sulac_3502"/>
<dbReference type="STRING" id="679936.Sulac_3502"/>
<feature type="transmembrane region" description="Helical" evidence="7">
    <location>
        <begin position="119"/>
        <end position="141"/>
    </location>
</feature>
<feature type="domain" description="EamA" evidence="8">
    <location>
        <begin position="8"/>
        <end position="135"/>
    </location>
</feature>
<evidence type="ECO:0000313" key="9">
    <source>
        <dbReference type="EMBL" id="AEW06939.1"/>
    </source>
</evidence>
<reference evidence="9 10" key="2">
    <citation type="journal article" date="2012" name="Stand. Genomic Sci.">
        <title>Complete genome sequence of the moderately thermophilic mineral-sulfide-oxidizing firmicute Sulfobacillus acidophilus type strain (NAL(T)).</title>
        <authorList>
            <person name="Anderson I."/>
            <person name="Chertkov O."/>
            <person name="Chen A."/>
            <person name="Saunders E."/>
            <person name="Lapidus A."/>
            <person name="Nolan M."/>
            <person name="Lucas S."/>
            <person name="Hammon N."/>
            <person name="Deshpande S."/>
            <person name="Cheng J.F."/>
            <person name="Han C."/>
            <person name="Tapia R."/>
            <person name="Goodwin L.A."/>
            <person name="Pitluck S."/>
            <person name="Liolios K."/>
            <person name="Pagani I."/>
            <person name="Ivanova N."/>
            <person name="Mikhailova N."/>
            <person name="Pati A."/>
            <person name="Palaniappan K."/>
            <person name="Land M."/>
            <person name="Pan C."/>
            <person name="Rohde M."/>
            <person name="Pukall R."/>
            <person name="Goker M."/>
            <person name="Detter J.C."/>
            <person name="Woyke T."/>
            <person name="Bristow J."/>
            <person name="Eisen J.A."/>
            <person name="Markowitz V."/>
            <person name="Hugenholtz P."/>
            <person name="Kyrpides N.C."/>
            <person name="Klenk H.P."/>
            <person name="Mavromatis K."/>
        </authorList>
    </citation>
    <scope>NUCLEOTIDE SEQUENCE [LARGE SCALE GENOMIC DNA]</scope>
    <source>
        <strain evidence="10">ATCC 700253 / DSM 10332 / NAL</strain>
    </source>
</reference>
<evidence type="ECO:0000256" key="1">
    <source>
        <dbReference type="ARBA" id="ARBA00004651"/>
    </source>
</evidence>
<feature type="transmembrane region" description="Helical" evidence="7">
    <location>
        <begin position="63"/>
        <end position="80"/>
    </location>
</feature>
<dbReference type="PATRIC" id="fig|679936.5.peg.3623"/>
<dbReference type="InterPro" id="IPR037185">
    <property type="entry name" value="EmrE-like"/>
</dbReference>
<evidence type="ECO:0000313" key="10">
    <source>
        <dbReference type="Proteomes" id="UP000005439"/>
    </source>
</evidence>
<proteinExistence type="inferred from homology"/>
<name>G8TUX4_SULAD</name>
<evidence type="ECO:0000256" key="4">
    <source>
        <dbReference type="ARBA" id="ARBA00022692"/>
    </source>
</evidence>
<dbReference type="SUPFAM" id="SSF103481">
    <property type="entry name" value="Multidrug resistance efflux transporter EmrE"/>
    <property type="match status" value="2"/>
</dbReference>
<comment type="subcellular location">
    <subcellularLocation>
        <location evidence="1">Cell membrane</location>
        <topology evidence="1">Multi-pass membrane protein</topology>
    </subcellularLocation>
</comment>
<evidence type="ECO:0000256" key="6">
    <source>
        <dbReference type="ARBA" id="ARBA00023136"/>
    </source>
</evidence>
<feature type="transmembrane region" description="Helical" evidence="7">
    <location>
        <begin position="92"/>
        <end position="112"/>
    </location>
</feature>
<dbReference type="PANTHER" id="PTHR42920">
    <property type="entry name" value="OS03G0707200 PROTEIN-RELATED"/>
    <property type="match status" value="1"/>
</dbReference>
<accession>G8TUX4</accession>
<keyword evidence="5 7" id="KW-1133">Transmembrane helix</keyword>
<feature type="domain" description="EamA" evidence="8">
    <location>
        <begin position="145"/>
        <end position="279"/>
    </location>
</feature>
<evidence type="ECO:0000256" key="3">
    <source>
        <dbReference type="ARBA" id="ARBA00022475"/>
    </source>
</evidence>
<dbReference type="GO" id="GO:0005886">
    <property type="term" value="C:plasma membrane"/>
    <property type="evidence" value="ECO:0007669"/>
    <property type="project" value="UniProtKB-SubCell"/>
</dbReference>
<feature type="transmembrane region" description="Helical" evidence="7">
    <location>
        <begin position="262"/>
        <end position="280"/>
    </location>
</feature>
<protein>
    <recommendedName>
        <fullName evidence="8">EamA domain-containing protein</fullName>
    </recommendedName>
</protein>
<dbReference type="InterPro" id="IPR051258">
    <property type="entry name" value="Diverse_Substrate_Transporter"/>
</dbReference>
<evidence type="ECO:0000256" key="2">
    <source>
        <dbReference type="ARBA" id="ARBA00007362"/>
    </source>
</evidence>
<dbReference type="InterPro" id="IPR000620">
    <property type="entry name" value="EamA_dom"/>
</dbReference>
<keyword evidence="3" id="KW-1003">Cell membrane</keyword>
<reference evidence="10" key="1">
    <citation type="submission" date="2011-12" db="EMBL/GenBank/DDBJ databases">
        <title>The complete genome of chromosome of Sulfobacillus acidophilus DSM 10332.</title>
        <authorList>
            <person name="Lucas S."/>
            <person name="Han J."/>
            <person name="Lapidus A."/>
            <person name="Bruce D."/>
            <person name="Goodwin L."/>
            <person name="Pitluck S."/>
            <person name="Peters L."/>
            <person name="Kyrpides N."/>
            <person name="Mavromatis K."/>
            <person name="Ivanova N."/>
            <person name="Mikhailova N."/>
            <person name="Chertkov O."/>
            <person name="Saunders E."/>
            <person name="Detter J.C."/>
            <person name="Tapia R."/>
            <person name="Han C."/>
            <person name="Land M."/>
            <person name="Hauser L."/>
            <person name="Markowitz V."/>
            <person name="Cheng J.-F."/>
            <person name="Hugenholtz P."/>
            <person name="Woyke T."/>
            <person name="Wu D."/>
            <person name="Pukall R."/>
            <person name="Gehrich-Schroeter G."/>
            <person name="Schneider S."/>
            <person name="Klenk H.-P."/>
            <person name="Eisen J.A."/>
        </authorList>
    </citation>
    <scope>NUCLEOTIDE SEQUENCE [LARGE SCALE GENOMIC DNA]</scope>
    <source>
        <strain evidence="10">ATCC 700253 / DSM 10332 / NAL</strain>
    </source>
</reference>
<evidence type="ECO:0000256" key="7">
    <source>
        <dbReference type="SAM" id="Phobius"/>
    </source>
</evidence>
<feature type="transmembrane region" description="Helical" evidence="7">
    <location>
        <begin position="36"/>
        <end position="54"/>
    </location>
</feature>
<dbReference type="AlphaFoldDB" id="G8TUX4"/>
<keyword evidence="4 7" id="KW-0812">Transmembrane</keyword>
<comment type="similarity">
    <text evidence="2">Belongs to the EamA transporter family.</text>
</comment>
<dbReference type="Proteomes" id="UP000005439">
    <property type="component" value="Chromosome"/>
</dbReference>
<feature type="transmembrane region" description="Helical" evidence="7">
    <location>
        <begin position="170"/>
        <end position="189"/>
    </location>
</feature>
<dbReference type="HOGENOM" id="CLU_033863_21_2_9"/>
<keyword evidence="10" id="KW-1185">Reference proteome</keyword>